<name>A0A9X0D3K0_9CNID</name>
<dbReference type="GO" id="GO:0003724">
    <property type="term" value="F:RNA helicase activity"/>
    <property type="evidence" value="ECO:0007669"/>
    <property type="project" value="UniProtKB-EC"/>
</dbReference>
<dbReference type="Gene3D" id="3.40.50.300">
    <property type="entry name" value="P-loop containing nucleotide triphosphate hydrolases"/>
    <property type="match status" value="2"/>
</dbReference>
<keyword evidence="9" id="KW-0067">ATP-binding</keyword>
<reference evidence="15" key="1">
    <citation type="submission" date="2023-01" db="EMBL/GenBank/DDBJ databases">
        <title>Genome assembly of the deep-sea coral Lophelia pertusa.</title>
        <authorList>
            <person name="Herrera S."/>
            <person name="Cordes E."/>
        </authorList>
    </citation>
    <scope>NUCLEOTIDE SEQUENCE</scope>
    <source>
        <strain evidence="15">USNM1676648</strain>
        <tissue evidence="15">Polyp</tissue>
    </source>
</reference>
<dbReference type="InterPro" id="IPR041453">
    <property type="entry name" value="Suv3_N"/>
</dbReference>
<dbReference type="PANTHER" id="PTHR12131:SF1">
    <property type="entry name" value="ATP-DEPENDENT RNA HELICASE SUPV3L1, MITOCHONDRIAL-RELATED"/>
    <property type="match status" value="1"/>
</dbReference>
<proteinExistence type="inferred from homology"/>
<dbReference type="SUPFAM" id="SSF52540">
    <property type="entry name" value="P-loop containing nucleoside triphosphate hydrolases"/>
    <property type="match status" value="1"/>
</dbReference>
<dbReference type="GO" id="GO:0005524">
    <property type="term" value="F:ATP binding"/>
    <property type="evidence" value="ECO:0007669"/>
    <property type="project" value="UniProtKB-KW"/>
</dbReference>
<dbReference type="InterPro" id="IPR022192">
    <property type="entry name" value="SUV3_C"/>
</dbReference>
<evidence type="ECO:0000256" key="1">
    <source>
        <dbReference type="ARBA" id="ARBA00001936"/>
    </source>
</evidence>
<evidence type="ECO:0000313" key="16">
    <source>
        <dbReference type="Proteomes" id="UP001163046"/>
    </source>
</evidence>
<evidence type="ECO:0000256" key="6">
    <source>
        <dbReference type="ARBA" id="ARBA00022741"/>
    </source>
</evidence>
<dbReference type="InterPro" id="IPR050699">
    <property type="entry name" value="RNA-DNA_Helicase"/>
</dbReference>
<dbReference type="InterPro" id="IPR055206">
    <property type="entry name" value="DEXQc_SUV3"/>
</dbReference>
<dbReference type="Gene3D" id="1.20.272.40">
    <property type="match status" value="1"/>
</dbReference>
<evidence type="ECO:0000256" key="4">
    <source>
        <dbReference type="ARBA" id="ARBA00008708"/>
    </source>
</evidence>
<dbReference type="GO" id="GO:0005759">
    <property type="term" value="C:mitochondrial matrix"/>
    <property type="evidence" value="ECO:0007669"/>
    <property type="project" value="UniProtKB-SubCell"/>
</dbReference>
<comment type="cofactor">
    <cofactor evidence="2">
        <name>Mg(2+)</name>
        <dbReference type="ChEBI" id="CHEBI:18420"/>
    </cofactor>
</comment>
<protein>
    <recommendedName>
        <fullName evidence="5">RNA helicase</fullName>
        <ecNumber evidence="5">3.6.4.13</ecNumber>
    </recommendedName>
</protein>
<feature type="region of interest" description="Disordered" evidence="13">
    <location>
        <begin position="1"/>
        <end position="51"/>
    </location>
</feature>
<dbReference type="Pfam" id="PF18147">
    <property type="entry name" value="Suv3_C_1"/>
    <property type="match status" value="1"/>
</dbReference>
<comment type="cofactor">
    <cofactor evidence="1">
        <name>Mn(2+)</name>
        <dbReference type="ChEBI" id="CHEBI:29035"/>
    </cofactor>
</comment>
<feature type="compositionally biased region" description="Basic and acidic residues" evidence="13">
    <location>
        <begin position="21"/>
        <end position="39"/>
    </location>
</feature>
<comment type="similarity">
    <text evidence="4">Belongs to the helicase family.</text>
</comment>
<dbReference type="CDD" id="cd18805">
    <property type="entry name" value="SF2_C_suv3"/>
    <property type="match status" value="1"/>
</dbReference>
<dbReference type="Pfam" id="PF22527">
    <property type="entry name" value="DEXQc_Suv3"/>
    <property type="match status" value="1"/>
</dbReference>
<feature type="domain" description="Helicase C-terminal" evidence="14">
    <location>
        <begin position="370"/>
        <end position="528"/>
    </location>
</feature>
<keyword evidence="7 15" id="KW-0378">Hydrolase</keyword>
<dbReference type="InterPro" id="IPR014001">
    <property type="entry name" value="Helicase_ATP-bd"/>
</dbReference>
<dbReference type="SMART" id="SM00490">
    <property type="entry name" value="HELICc"/>
    <property type="match status" value="1"/>
</dbReference>
<evidence type="ECO:0000256" key="8">
    <source>
        <dbReference type="ARBA" id="ARBA00022806"/>
    </source>
</evidence>
<dbReference type="GO" id="GO:0016787">
    <property type="term" value="F:hydrolase activity"/>
    <property type="evidence" value="ECO:0007669"/>
    <property type="project" value="UniProtKB-KW"/>
</dbReference>
<dbReference type="GO" id="GO:0045025">
    <property type="term" value="C:mitochondrial degradosome"/>
    <property type="evidence" value="ECO:0007669"/>
    <property type="project" value="TreeGrafter"/>
</dbReference>
<dbReference type="Pfam" id="PF18114">
    <property type="entry name" value="Suv3_N"/>
    <property type="match status" value="1"/>
</dbReference>
<dbReference type="Gene3D" id="1.20.58.1080">
    <property type="match status" value="1"/>
</dbReference>
<keyword evidence="10" id="KW-0809">Transit peptide</keyword>
<sequence>MKLSQQYKARSLLQKESVTQRSDEQDNHTTLQDRGDTSKESSVNEDVTKQYCQNTEEKTKVDTNESLTNNLIICSVGRPSLNDTKTSFRKTSSKDDSSSQTSVPITTEMANKFLLSFAKDKQVRKAAQENGLTGTLFTKIFQEFRRKLLLQMIKGNKEMLKVFSTSYFNSGNVAQLFPLFLAFARDAHPMLNCIDEVKKISRHAFPEARAIKRKIIFHAGPTNSGKTHAAIEKFRAADTGVYCGPLRLLATEVFRRTNDAGVHCDLMTGEDRQWAISSVEPANHIASTIEMCSTRRPYDCAVIDEIQMIKDSDRGWAWSRALLGLPCPEIHLCGESSAINVVQRLVSSCDDEMEVHHYERLSPLRISHYSLGGSFKNVKPGDCVVAFSQQDLYRVRREIERASEQKCAIIYGSLPPATKVDQANKFNDPSDECSVLVASDAIGMGLNLNIKRIVFSTLMKFNGTRIARLTSSQAKQIAGRAGRFGSAHPEGEAITFSKQDSKVLRSLMNETIEDVEAAGLAPSMEQIEMLSEQLPDASILKLYEVFESVVQLDGANYFMCDLEEQKIIAKKIRGIALSIRDQYVFSTAPISVKKILTIELAVQFAEYVSRDSAVTSLKLKALIKWPPGEPRTLTQLKDLEALHEGLDLYLWLSYRFPHIFVDQEDVCEMQDGLEAIIGKAVSSNTLQTQLKRFGEEKLDKWLKHRSRSFGKKGVNVEIIKGKRLLED</sequence>
<evidence type="ECO:0000256" key="2">
    <source>
        <dbReference type="ARBA" id="ARBA00001946"/>
    </source>
</evidence>
<dbReference type="FunFam" id="3.40.50.300:FF:000269">
    <property type="entry name" value="ATP-dependent RNA helicase SUPV3L1, mitochondrial"/>
    <property type="match status" value="1"/>
</dbReference>
<dbReference type="Pfam" id="PF12513">
    <property type="entry name" value="SUV3_C"/>
    <property type="match status" value="1"/>
</dbReference>
<feature type="region of interest" description="Disordered" evidence="13">
    <location>
        <begin position="84"/>
        <end position="103"/>
    </location>
</feature>
<evidence type="ECO:0000256" key="11">
    <source>
        <dbReference type="ARBA" id="ARBA00023128"/>
    </source>
</evidence>
<evidence type="ECO:0000313" key="15">
    <source>
        <dbReference type="EMBL" id="KAJ7385590.1"/>
    </source>
</evidence>
<dbReference type="InterPro" id="IPR044774">
    <property type="entry name" value="Suv3_DEXQc"/>
</dbReference>
<dbReference type="Proteomes" id="UP001163046">
    <property type="component" value="Unassembled WGS sequence"/>
</dbReference>
<evidence type="ECO:0000256" key="13">
    <source>
        <dbReference type="SAM" id="MobiDB-lite"/>
    </source>
</evidence>
<dbReference type="PROSITE" id="PS51194">
    <property type="entry name" value="HELICASE_CTER"/>
    <property type="match status" value="1"/>
</dbReference>
<dbReference type="Gene3D" id="1.10.1740.140">
    <property type="match status" value="1"/>
</dbReference>
<dbReference type="InterPro" id="IPR001650">
    <property type="entry name" value="Helicase_C-like"/>
</dbReference>
<dbReference type="CDD" id="cd17913">
    <property type="entry name" value="DEXQc_Suv3"/>
    <property type="match status" value="1"/>
</dbReference>
<dbReference type="OrthoDB" id="6692397at2759"/>
<comment type="catalytic activity">
    <reaction evidence="12">
        <text>ATP + H2O = ADP + phosphate + H(+)</text>
        <dbReference type="Rhea" id="RHEA:13065"/>
        <dbReference type="ChEBI" id="CHEBI:15377"/>
        <dbReference type="ChEBI" id="CHEBI:15378"/>
        <dbReference type="ChEBI" id="CHEBI:30616"/>
        <dbReference type="ChEBI" id="CHEBI:43474"/>
        <dbReference type="ChEBI" id="CHEBI:456216"/>
        <dbReference type="EC" id="3.6.4.13"/>
    </reaction>
</comment>
<dbReference type="EMBL" id="MU825880">
    <property type="protein sequence ID" value="KAJ7385590.1"/>
    <property type="molecule type" value="Genomic_DNA"/>
</dbReference>
<feature type="compositionally biased region" description="Polar residues" evidence="13">
    <location>
        <begin position="1"/>
        <end position="20"/>
    </location>
</feature>
<keyword evidence="8 15" id="KW-0347">Helicase</keyword>
<keyword evidence="6" id="KW-0547">Nucleotide-binding</keyword>
<evidence type="ECO:0000256" key="10">
    <source>
        <dbReference type="ARBA" id="ARBA00022946"/>
    </source>
</evidence>
<dbReference type="PANTHER" id="PTHR12131">
    <property type="entry name" value="ATP-DEPENDENT RNA AND DNA HELICASE"/>
    <property type="match status" value="1"/>
</dbReference>
<evidence type="ECO:0000256" key="5">
    <source>
        <dbReference type="ARBA" id="ARBA00012552"/>
    </source>
</evidence>
<evidence type="ECO:0000256" key="3">
    <source>
        <dbReference type="ARBA" id="ARBA00004305"/>
    </source>
</evidence>
<evidence type="ECO:0000256" key="7">
    <source>
        <dbReference type="ARBA" id="ARBA00022801"/>
    </source>
</evidence>
<dbReference type="Pfam" id="PF00271">
    <property type="entry name" value="Helicase_C"/>
    <property type="match status" value="1"/>
</dbReference>
<accession>A0A9X0D3K0</accession>
<comment type="caution">
    <text evidence="15">The sequence shown here is derived from an EMBL/GenBank/DDBJ whole genome shotgun (WGS) entry which is preliminary data.</text>
</comment>
<dbReference type="InterPro" id="IPR027417">
    <property type="entry name" value="P-loop_NTPase"/>
</dbReference>
<dbReference type="FunFam" id="3.40.50.300:FF:000957">
    <property type="entry name" value="ATP-dependent RNA helicase SUV3L, mitochondrial"/>
    <property type="match status" value="1"/>
</dbReference>
<keyword evidence="11" id="KW-0496">Mitochondrion</keyword>
<keyword evidence="16" id="KW-1185">Reference proteome</keyword>
<feature type="compositionally biased region" description="Polar residues" evidence="13">
    <location>
        <begin position="40"/>
        <end position="51"/>
    </location>
</feature>
<dbReference type="EC" id="3.6.4.13" evidence="5"/>
<dbReference type="SMART" id="SM00487">
    <property type="entry name" value="DEXDc"/>
    <property type="match status" value="1"/>
</dbReference>
<dbReference type="AlphaFoldDB" id="A0A9X0D3K0"/>
<organism evidence="15 16">
    <name type="scientific">Desmophyllum pertusum</name>
    <dbReference type="NCBI Taxonomy" id="174260"/>
    <lineage>
        <taxon>Eukaryota</taxon>
        <taxon>Metazoa</taxon>
        <taxon>Cnidaria</taxon>
        <taxon>Anthozoa</taxon>
        <taxon>Hexacorallia</taxon>
        <taxon>Scleractinia</taxon>
        <taxon>Caryophylliina</taxon>
        <taxon>Caryophylliidae</taxon>
        <taxon>Desmophyllum</taxon>
    </lineage>
</organism>
<gene>
    <name evidence="15" type="primary">SUPV3L1</name>
    <name evidence="15" type="ORF">OS493_015174</name>
</gene>
<evidence type="ECO:0000256" key="9">
    <source>
        <dbReference type="ARBA" id="ARBA00022840"/>
    </source>
</evidence>
<evidence type="ECO:0000259" key="14">
    <source>
        <dbReference type="PROSITE" id="PS51194"/>
    </source>
</evidence>
<dbReference type="GO" id="GO:0000965">
    <property type="term" value="P:mitochondrial RNA 3'-end processing"/>
    <property type="evidence" value="ECO:0007669"/>
    <property type="project" value="TreeGrafter"/>
</dbReference>
<dbReference type="InterPro" id="IPR041082">
    <property type="entry name" value="Suv3_C_1"/>
</dbReference>
<comment type="subcellular location">
    <subcellularLocation>
        <location evidence="3">Mitochondrion matrix</location>
    </subcellularLocation>
</comment>
<evidence type="ECO:0000256" key="12">
    <source>
        <dbReference type="ARBA" id="ARBA00047984"/>
    </source>
</evidence>